<gene>
    <name evidence="1" type="ORF">MILVUS5_LOCUS26505</name>
</gene>
<evidence type="ECO:0000313" key="2">
    <source>
        <dbReference type="Proteomes" id="UP001177021"/>
    </source>
</evidence>
<sequence length="80" mass="9060">MSILTGNKWYNFISLQSKQFCHSLLVKLIIDGGCKNEWISEIAIAFAVKVDNVANEIISSPNSSLQSISYRSNIRQYLFC</sequence>
<reference evidence="1" key="1">
    <citation type="submission" date="2023-10" db="EMBL/GenBank/DDBJ databases">
        <authorList>
            <person name="Rodriguez Cubillos JULIANA M."/>
            <person name="De Vega J."/>
        </authorList>
    </citation>
    <scope>NUCLEOTIDE SEQUENCE</scope>
</reference>
<proteinExistence type="predicted"/>
<organism evidence="1 2">
    <name type="scientific">Trifolium pratense</name>
    <name type="common">Red clover</name>
    <dbReference type="NCBI Taxonomy" id="57577"/>
    <lineage>
        <taxon>Eukaryota</taxon>
        <taxon>Viridiplantae</taxon>
        <taxon>Streptophyta</taxon>
        <taxon>Embryophyta</taxon>
        <taxon>Tracheophyta</taxon>
        <taxon>Spermatophyta</taxon>
        <taxon>Magnoliopsida</taxon>
        <taxon>eudicotyledons</taxon>
        <taxon>Gunneridae</taxon>
        <taxon>Pentapetalae</taxon>
        <taxon>rosids</taxon>
        <taxon>fabids</taxon>
        <taxon>Fabales</taxon>
        <taxon>Fabaceae</taxon>
        <taxon>Papilionoideae</taxon>
        <taxon>50 kb inversion clade</taxon>
        <taxon>NPAAA clade</taxon>
        <taxon>Hologalegina</taxon>
        <taxon>IRL clade</taxon>
        <taxon>Trifolieae</taxon>
        <taxon>Trifolium</taxon>
    </lineage>
</organism>
<name>A0ACB0KZG5_TRIPR</name>
<keyword evidence="2" id="KW-1185">Reference proteome</keyword>
<dbReference type="EMBL" id="CASHSV030000311">
    <property type="protein sequence ID" value="CAJ2660572.1"/>
    <property type="molecule type" value="Genomic_DNA"/>
</dbReference>
<protein>
    <submittedName>
        <fullName evidence="1">Uncharacterized protein</fullName>
    </submittedName>
</protein>
<comment type="caution">
    <text evidence="1">The sequence shown here is derived from an EMBL/GenBank/DDBJ whole genome shotgun (WGS) entry which is preliminary data.</text>
</comment>
<accession>A0ACB0KZG5</accession>
<evidence type="ECO:0000313" key="1">
    <source>
        <dbReference type="EMBL" id="CAJ2660572.1"/>
    </source>
</evidence>
<dbReference type="Proteomes" id="UP001177021">
    <property type="component" value="Unassembled WGS sequence"/>
</dbReference>